<evidence type="ECO:0000313" key="3">
    <source>
        <dbReference type="Proteomes" id="UP000195062"/>
    </source>
</evidence>
<keyword evidence="3" id="KW-1185">Reference proteome</keyword>
<dbReference type="AlphaFoldDB" id="A0A251XMI0"/>
<dbReference type="EMBL" id="MDHH01000001">
    <property type="protein sequence ID" value="OUE04641.1"/>
    <property type="molecule type" value="Genomic_DNA"/>
</dbReference>
<gene>
    <name evidence="2" type="ORF">CMMCAS07_06820</name>
</gene>
<protein>
    <submittedName>
        <fullName evidence="2">Uncharacterized protein</fullName>
    </submittedName>
</protein>
<evidence type="ECO:0000256" key="1">
    <source>
        <dbReference type="SAM" id="MobiDB-lite"/>
    </source>
</evidence>
<proteinExistence type="predicted"/>
<reference evidence="2 3" key="1">
    <citation type="submission" date="2016-08" db="EMBL/GenBank/DDBJ databases">
        <title>Genome sequence of Clavibacter michiganensis subsp. michiganensis strain CASJ007.</title>
        <authorList>
            <person name="Thapa S.P."/>
            <person name="Coaker G."/>
        </authorList>
    </citation>
    <scope>NUCLEOTIDE SEQUENCE [LARGE SCALE GENOMIC DNA]</scope>
    <source>
        <strain evidence="2">CASJ007</strain>
    </source>
</reference>
<dbReference type="Proteomes" id="UP000195062">
    <property type="component" value="Unassembled WGS sequence"/>
</dbReference>
<sequence length="93" mass="10034">MSGTARVARYAMSQMRGPGEAMSMSITPVRRPSAKTRLCGAKSLWQITSAGTLTSDCQTEPPSMKPTLASWSSRRRRPAWTSTSSAQIQRGSG</sequence>
<organism evidence="2 3">
    <name type="scientific">Clavibacter michiganensis subsp. michiganensis</name>
    <dbReference type="NCBI Taxonomy" id="33013"/>
    <lineage>
        <taxon>Bacteria</taxon>
        <taxon>Bacillati</taxon>
        <taxon>Actinomycetota</taxon>
        <taxon>Actinomycetes</taxon>
        <taxon>Micrococcales</taxon>
        <taxon>Microbacteriaceae</taxon>
        <taxon>Clavibacter</taxon>
    </lineage>
</organism>
<comment type="caution">
    <text evidence="2">The sequence shown here is derived from an EMBL/GenBank/DDBJ whole genome shotgun (WGS) entry which is preliminary data.</text>
</comment>
<feature type="region of interest" description="Disordered" evidence="1">
    <location>
        <begin position="55"/>
        <end position="93"/>
    </location>
</feature>
<accession>A0A251XMI0</accession>
<name>A0A251XMI0_CLAMM</name>
<evidence type="ECO:0000313" key="2">
    <source>
        <dbReference type="EMBL" id="OUE04641.1"/>
    </source>
</evidence>